<dbReference type="OrthoDB" id="3679349at2"/>
<evidence type="ECO:0000313" key="5">
    <source>
        <dbReference type="EMBL" id="PXY31905.1"/>
    </source>
</evidence>
<comment type="caution">
    <text evidence="5">The sequence shown here is derived from an EMBL/GenBank/DDBJ whole genome shotgun (WGS) entry which is preliminary data.</text>
</comment>
<comment type="similarity">
    <text evidence="2">Belongs to the EspG family.</text>
</comment>
<name>A0A2V4B908_9PSEU</name>
<dbReference type="EMBL" id="MASW01000001">
    <property type="protein sequence ID" value="PXY31905.1"/>
    <property type="molecule type" value="Genomic_DNA"/>
</dbReference>
<dbReference type="Pfam" id="PF14011">
    <property type="entry name" value="ESX-1_EspG"/>
    <property type="match status" value="1"/>
</dbReference>
<accession>A0A2V4B908</accession>
<evidence type="ECO:0000256" key="3">
    <source>
        <dbReference type="ARBA" id="ARBA00022490"/>
    </source>
</evidence>
<dbReference type="AlphaFoldDB" id="A0A2V4B908"/>
<keyword evidence="4" id="KW-0143">Chaperone</keyword>
<comment type="subcellular location">
    <subcellularLocation>
        <location evidence="1">Cytoplasm</location>
    </subcellularLocation>
</comment>
<dbReference type="Proteomes" id="UP000249915">
    <property type="component" value="Unassembled WGS sequence"/>
</dbReference>
<evidence type="ECO:0000256" key="2">
    <source>
        <dbReference type="ARBA" id="ARBA00006411"/>
    </source>
</evidence>
<protein>
    <submittedName>
        <fullName evidence="5">Uncharacterized protein</fullName>
    </submittedName>
</protein>
<organism evidence="5 6">
    <name type="scientific">Prauserella muralis</name>
    <dbReference type="NCBI Taxonomy" id="588067"/>
    <lineage>
        <taxon>Bacteria</taxon>
        <taxon>Bacillati</taxon>
        <taxon>Actinomycetota</taxon>
        <taxon>Actinomycetes</taxon>
        <taxon>Pseudonocardiales</taxon>
        <taxon>Pseudonocardiaceae</taxon>
        <taxon>Prauserella</taxon>
    </lineage>
</organism>
<evidence type="ECO:0000256" key="4">
    <source>
        <dbReference type="ARBA" id="ARBA00023186"/>
    </source>
</evidence>
<sequence>MRDEASGWISLHPGEFYLLWTELGLGELPAVLEIPYVGRTAQARAALVDLASRALADRDLGTVARPAADLEAMLRALAEPDIRLDLQVYGGPDVSFRAVGVAGGRGVVTAGAGDGDVLLGPVSRQALPAALLQAVPELPAGIGSPGNARMADYVRACRAGEHDGAGGFLDVLRRAGVRPSEANVFLRAVTAHTGGGWFGAGARSHDGRWMRAPGVVSWVDTGEGRYALRRRGEWVTVTPADPPRLLSLVEDSLVDLS</sequence>
<gene>
    <name evidence="5" type="ORF">BAY60_06130</name>
</gene>
<keyword evidence="3" id="KW-0963">Cytoplasm</keyword>
<reference evidence="5 6" key="1">
    <citation type="submission" date="2016-07" db="EMBL/GenBank/DDBJ databases">
        <title>Draft genome sequence of Prauserella muralis DSM 45305, isolated from a mould-covered wall in an indoor environment.</title>
        <authorList>
            <person name="Ruckert C."/>
            <person name="Albersmeier A."/>
            <person name="Jiang C.-L."/>
            <person name="Jiang Y."/>
            <person name="Kalinowski J."/>
            <person name="Schneider O."/>
            <person name="Winkler A."/>
            <person name="Zotchev S.B."/>
        </authorList>
    </citation>
    <scope>NUCLEOTIDE SEQUENCE [LARGE SCALE GENOMIC DNA]</scope>
    <source>
        <strain evidence="5 6">DSM 45305</strain>
    </source>
</reference>
<evidence type="ECO:0000313" key="6">
    <source>
        <dbReference type="Proteomes" id="UP000249915"/>
    </source>
</evidence>
<dbReference type="RefSeq" id="WP_112279939.1">
    <property type="nucleotide sequence ID" value="NZ_MASW01000001.1"/>
</dbReference>
<dbReference type="InterPro" id="IPR025734">
    <property type="entry name" value="EspG"/>
</dbReference>
<evidence type="ECO:0000256" key="1">
    <source>
        <dbReference type="ARBA" id="ARBA00004496"/>
    </source>
</evidence>
<keyword evidence="6" id="KW-1185">Reference proteome</keyword>
<proteinExistence type="inferred from homology"/>